<proteinExistence type="predicted"/>
<dbReference type="AlphaFoldDB" id="A0A7Y9XSW8"/>
<sequence length="180" mass="18977">MTQTKLSAKDVLMRYTPVAAALSLFVAVTSSVGWSEPREELDPRAAALLADGRADFAKGDYDGAIDAYEAALVLQPGSVPVLVNLAEVRRKQGMQGKALHYYRDALAREPKNLAAIAGEGAALAEKGATEKAQRNLARLKGLCGDDCTATRQLATALSRGVAPRVLTAEAVTPEPVVSDN</sequence>
<feature type="repeat" description="TPR" evidence="1">
    <location>
        <begin position="45"/>
        <end position="78"/>
    </location>
</feature>
<dbReference type="InterPro" id="IPR019734">
    <property type="entry name" value="TPR_rpt"/>
</dbReference>
<dbReference type="PROSITE" id="PS50005">
    <property type="entry name" value="TPR"/>
    <property type="match status" value="2"/>
</dbReference>
<protein>
    <submittedName>
        <fullName evidence="2">Tetratricopeptide (TPR) repeat protein</fullName>
    </submittedName>
</protein>
<accession>A0A7Y9XSW8</accession>
<keyword evidence="1" id="KW-0802">TPR repeat</keyword>
<dbReference type="SMART" id="SM00028">
    <property type="entry name" value="TPR"/>
    <property type="match status" value="2"/>
</dbReference>
<evidence type="ECO:0000256" key="1">
    <source>
        <dbReference type="PROSITE-ProRule" id="PRU00339"/>
    </source>
</evidence>
<dbReference type="InterPro" id="IPR011990">
    <property type="entry name" value="TPR-like_helical_dom_sf"/>
</dbReference>
<evidence type="ECO:0000313" key="3">
    <source>
        <dbReference type="Proteomes" id="UP000522081"/>
    </source>
</evidence>
<comment type="caution">
    <text evidence="2">The sequence shown here is derived from an EMBL/GenBank/DDBJ whole genome shotgun (WGS) entry which is preliminary data.</text>
</comment>
<dbReference type="Gene3D" id="1.25.40.10">
    <property type="entry name" value="Tetratricopeptide repeat domain"/>
    <property type="match status" value="1"/>
</dbReference>
<evidence type="ECO:0000313" key="2">
    <source>
        <dbReference type="EMBL" id="NYH93924.1"/>
    </source>
</evidence>
<organism evidence="2 3">
    <name type="scientific">Novosphingobium marinum</name>
    <dbReference type="NCBI Taxonomy" id="1514948"/>
    <lineage>
        <taxon>Bacteria</taxon>
        <taxon>Pseudomonadati</taxon>
        <taxon>Pseudomonadota</taxon>
        <taxon>Alphaproteobacteria</taxon>
        <taxon>Sphingomonadales</taxon>
        <taxon>Sphingomonadaceae</taxon>
        <taxon>Novosphingobium</taxon>
    </lineage>
</organism>
<dbReference type="RefSeq" id="WP_179405885.1">
    <property type="nucleotide sequence ID" value="NZ_BMGF01000001.1"/>
</dbReference>
<gene>
    <name evidence="2" type="ORF">FHS75_000229</name>
</gene>
<feature type="repeat" description="TPR" evidence="1">
    <location>
        <begin position="79"/>
        <end position="112"/>
    </location>
</feature>
<dbReference type="Pfam" id="PF13414">
    <property type="entry name" value="TPR_11"/>
    <property type="match status" value="1"/>
</dbReference>
<dbReference type="Proteomes" id="UP000522081">
    <property type="component" value="Unassembled WGS sequence"/>
</dbReference>
<name>A0A7Y9XSW8_9SPHN</name>
<dbReference type="SUPFAM" id="SSF48452">
    <property type="entry name" value="TPR-like"/>
    <property type="match status" value="1"/>
</dbReference>
<dbReference type="EMBL" id="JACBZF010000001">
    <property type="protein sequence ID" value="NYH93924.1"/>
    <property type="molecule type" value="Genomic_DNA"/>
</dbReference>
<keyword evidence="3" id="KW-1185">Reference proteome</keyword>
<reference evidence="2 3" key="1">
    <citation type="submission" date="2020-07" db="EMBL/GenBank/DDBJ databases">
        <title>Genomic Encyclopedia of Type Strains, Phase IV (KMG-IV): sequencing the most valuable type-strain genomes for metagenomic binning, comparative biology and taxonomic classification.</title>
        <authorList>
            <person name="Goeker M."/>
        </authorList>
    </citation>
    <scope>NUCLEOTIDE SEQUENCE [LARGE SCALE GENOMIC DNA]</scope>
    <source>
        <strain evidence="2 3">DSM 29043</strain>
    </source>
</reference>